<feature type="compositionally biased region" description="Polar residues" evidence="1">
    <location>
        <begin position="112"/>
        <end position="138"/>
    </location>
</feature>
<feature type="region of interest" description="Disordered" evidence="1">
    <location>
        <begin position="87"/>
        <end position="138"/>
    </location>
</feature>
<sequence>MEFSGFQPDYDFKKMRDDEKHQATEVTRLRVKFKKRQAVLQDQSELQNTFNAIENEAQDELNTNLQQIDNKHGESIEADRPIDFVHLVPGQGLSNGRNESDSGGYHSHDESQSPILGRSSTIPSSEIKDNSTASMYIL</sequence>
<accession>A0ABR1VU40</accession>
<dbReference type="RefSeq" id="XP_066665714.1">
    <property type="nucleotide sequence ID" value="XM_066813752.1"/>
</dbReference>
<comment type="caution">
    <text evidence="2">The sequence shown here is derived from an EMBL/GenBank/DDBJ whole genome shotgun (WGS) entry which is preliminary data.</text>
</comment>
<dbReference type="GeneID" id="92046812"/>
<evidence type="ECO:0000256" key="1">
    <source>
        <dbReference type="SAM" id="MobiDB-lite"/>
    </source>
</evidence>
<dbReference type="Proteomes" id="UP001433268">
    <property type="component" value="Unassembled WGS sequence"/>
</dbReference>
<organism evidence="2 3">
    <name type="scientific">Apiospora hydei</name>
    <dbReference type="NCBI Taxonomy" id="1337664"/>
    <lineage>
        <taxon>Eukaryota</taxon>
        <taxon>Fungi</taxon>
        <taxon>Dikarya</taxon>
        <taxon>Ascomycota</taxon>
        <taxon>Pezizomycotina</taxon>
        <taxon>Sordariomycetes</taxon>
        <taxon>Xylariomycetidae</taxon>
        <taxon>Amphisphaeriales</taxon>
        <taxon>Apiosporaceae</taxon>
        <taxon>Apiospora</taxon>
    </lineage>
</organism>
<protein>
    <submittedName>
        <fullName evidence="2">Uncharacterized protein</fullName>
    </submittedName>
</protein>
<reference evidence="2 3" key="1">
    <citation type="submission" date="2023-01" db="EMBL/GenBank/DDBJ databases">
        <title>Analysis of 21 Apiospora genomes using comparative genomics revels a genus with tremendous synthesis potential of carbohydrate active enzymes and secondary metabolites.</title>
        <authorList>
            <person name="Sorensen T."/>
        </authorList>
    </citation>
    <scope>NUCLEOTIDE SEQUENCE [LARGE SCALE GENOMIC DNA]</scope>
    <source>
        <strain evidence="2 3">CBS 114990</strain>
    </source>
</reference>
<evidence type="ECO:0000313" key="2">
    <source>
        <dbReference type="EMBL" id="KAK8074774.1"/>
    </source>
</evidence>
<gene>
    <name evidence="2" type="ORF">PG997_009437</name>
</gene>
<proteinExistence type="predicted"/>
<evidence type="ECO:0000313" key="3">
    <source>
        <dbReference type="Proteomes" id="UP001433268"/>
    </source>
</evidence>
<name>A0ABR1VU40_9PEZI</name>
<keyword evidence="3" id="KW-1185">Reference proteome</keyword>
<dbReference type="EMBL" id="JAQQWN010000007">
    <property type="protein sequence ID" value="KAK8074774.1"/>
    <property type="molecule type" value="Genomic_DNA"/>
</dbReference>